<dbReference type="EMBL" id="PEBD01000008">
    <property type="protein sequence ID" value="PHV67139.1"/>
    <property type="molecule type" value="Genomic_DNA"/>
</dbReference>
<organism evidence="7 8">
    <name type="scientific">Williamsia marianensis</name>
    <dbReference type="NCBI Taxonomy" id="85044"/>
    <lineage>
        <taxon>Bacteria</taxon>
        <taxon>Bacillati</taxon>
        <taxon>Actinomycetota</taxon>
        <taxon>Actinomycetes</taxon>
        <taxon>Mycobacteriales</taxon>
        <taxon>Nocardiaceae</taxon>
        <taxon>Williamsia</taxon>
    </lineage>
</organism>
<dbReference type="InterPro" id="IPR052156">
    <property type="entry name" value="BCAA_Transport_ATP-bd_LivF"/>
</dbReference>
<sequence length="235" mass="25534">MSVVLDVQGLTTGYGSQPVIHDINLHVDAGEVVTLLGANGAGKTTTLLALSGVLPLHTGEVYFDGKLETAPLHNRARRGLCYVTEERSIFKTLSVTDNLKAGGVATEDALALFPELEKRLHVRGGLLSGGEQQMLSLARALCREPRLLLVDEMSLGLAPLIVERLLKAVREAAQTRGCGVLLIEQHARKALIYADRVYVMRRGRIEMDLSASDARARIDEIEDSFLSSRVPEPQA</sequence>
<comment type="similarity">
    <text evidence="1">Belongs to the ABC transporter superfamily.</text>
</comment>
<accession>A0A2G3PMR0</accession>
<dbReference type="Proteomes" id="UP000225108">
    <property type="component" value="Unassembled WGS sequence"/>
</dbReference>
<evidence type="ECO:0000256" key="5">
    <source>
        <dbReference type="ARBA" id="ARBA00022970"/>
    </source>
</evidence>
<keyword evidence="5" id="KW-0029">Amino-acid transport</keyword>
<dbReference type="PANTHER" id="PTHR43820">
    <property type="entry name" value="HIGH-AFFINITY BRANCHED-CHAIN AMINO ACID TRANSPORT ATP-BINDING PROTEIN LIVF"/>
    <property type="match status" value="1"/>
</dbReference>
<proteinExistence type="inferred from homology"/>
<dbReference type="Pfam" id="PF00005">
    <property type="entry name" value="ABC_tran"/>
    <property type="match status" value="1"/>
</dbReference>
<dbReference type="GO" id="GO:0016887">
    <property type="term" value="F:ATP hydrolysis activity"/>
    <property type="evidence" value="ECO:0007669"/>
    <property type="project" value="InterPro"/>
</dbReference>
<name>A0A2G3PMR0_WILMA</name>
<dbReference type="SMART" id="SM00382">
    <property type="entry name" value="AAA"/>
    <property type="match status" value="1"/>
</dbReference>
<dbReference type="SUPFAM" id="SSF52540">
    <property type="entry name" value="P-loop containing nucleoside triphosphate hydrolases"/>
    <property type="match status" value="1"/>
</dbReference>
<feature type="domain" description="ABC transporter" evidence="6">
    <location>
        <begin position="5"/>
        <end position="227"/>
    </location>
</feature>
<keyword evidence="3" id="KW-0547">Nucleotide-binding</keyword>
<evidence type="ECO:0000259" key="6">
    <source>
        <dbReference type="PROSITE" id="PS50893"/>
    </source>
</evidence>
<dbReference type="InterPro" id="IPR003593">
    <property type="entry name" value="AAA+_ATPase"/>
</dbReference>
<dbReference type="RefSeq" id="WP_099383134.1">
    <property type="nucleotide sequence ID" value="NZ_PEBD01000008.1"/>
</dbReference>
<dbReference type="GO" id="GO:0015658">
    <property type="term" value="F:branched-chain amino acid transmembrane transporter activity"/>
    <property type="evidence" value="ECO:0007669"/>
    <property type="project" value="TreeGrafter"/>
</dbReference>
<evidence type="ECO:0000256" key="4">
    <source>
        <dbReference type="ARBA" id="ARBA00022840"/>
    </source>
</evidence>
<keyword evidence="4 7" id="KW-0067">ATP-binding</keyword>
<gene>
    <name evidence="7" type="ORF">CSW57_13130</name>
</gene>
<dbReference type="AlphaFoldDB" id="A0A2G3PMR0"/>
<dbReference type="Gene3D" id="3.40.50.300">
    <property type="entry name" value="P-loop containing nucleotide triphosphate hydrolases"/>
    <property type="match status" value="1"/>
</dbReference>
<evidence type="ECO:0000313" key="7">
    <source>
        <dbReference type="EMBL" id="PHV67139.1"/>
    </source>
</evidence>
<dbReference type="PROSITE" id="PS00211">
    <property type="entry name" value="ABC_TRANSPORTER_1"/>
    <property type="match status" value="1"/>
</dbReference>
<dbReference type="GO" id="GO:0015807">
    <property type="term" value="P:L-amino acid transport"/>
    <property type="evidence" value="ECO:0007669"/>
    <property type="project" value="TreeGrafter"/>
</dbReference>
<dbReference type="PANTHER" id="PTHR43820:SF4">
    <property type="entry name" value="HIGH-AFFINITY BRANCHED-CHAIN AMINO ACID TRANSPORT ATP-BINDING PROTEIN LIVF"/>
    <property type="match status" value="1"/>
</dbReference>
<dbReference type="InterPro" id="IPR027417">
    <property type="entry name" value="P-loop_NTPase"/>
</dbReference>
<comment type="caution">
    <text evidence="7">The sequence shown here is derived from an EMBL/GenBank/DDBJ whole genome shotgun (WGS) entry which is preliminary data.</text>
</comment>
<dbReference type="CDD" id="cd03224">
    <property type="entry name" value="ABC_TM1139_LivF_branched"/>
    <property type="match status" value="1"/>
</dbReference>
<dbReference type="PROSITE" id="PS50893">
    <property type="entry name" value="ABC_TRANSPORTER_2"/>
    <property type="match status" value="1"/>
</dbReference>
<dbReference type="InterPro" id="IPR017871">
    <property type="entry name" value="ABC_transporter-like_CS"/>
</dbReference>
<keyword evidence="2" id="KW-0813">Transport</keyword>
<evidence type="ECO:0000313" key="8">
    <source>
        <dbReference type="Proteomes" id="UP000225108"/>
    </source>
</evidence>
<evidence type="ECO:0000256" key="2">
    <source>
        <dbReference type="ARBA" id="ARBA00022448"/>
    </source>
</evidence>
<dbReference type="InterPro" id="IPR003439">
    <property type="entry name" value="ABC_transporter-like_ATP-bd"/>
</dbReference>
<protein>
    <submittedName>
        <fullName evidence="7">ABC transporter ATP-binding protein</fullName>
    </submittedName>
</protein>
<evidence type="ECO:0000256" key="1">
    <source>
        <dbReference type="ARBA" id="ARBA00005417"/>
    </source>
</evidence>
<dbReference type="GO" id="GO:0005524">
    <property type="term" value="F:ATP binding"/>
    <property type="evidence" value="ECO:0007669"/>
    <property type="project" value="UniProtKB-KW"/>
</dbReference>
<reference evidence="7 8" key="1">
    <citation type="submission" date="2017-10" db="EMBL/GenBank/DDBJ databases">
        <title>The draft genome sequence of Williamsia sp. BULT 1.1 isolated from the semi-arid grassland soils from South Africa.</title>
        <authorList>
            <person name="Kabwe M.H."/>
            <person name="Govender N."/>
            <person name="Mutseka Lunga P."/>
            <person name="Vikram S."/>
            <person name="Makhalanyane T.P."/>
        </authorList>
    </citation>
    <scope>NUCLEOTIDE SEQUENCE [LARGE SCALE GENOMIC DNA]</scope>
    <source>
        <strain evidence="7 8">BULT 1.1</strain>
    </source>
</reference>
<evidence type="ECO:0000256" key="3">
    <source>
        <dbReference type="ARBA" id="ARBA00022741"/>
    </source>
</evidence>